<dbReference type="STRING" id="360411.AC812_13755"/>
<organism evidence="2 3">
    <name type="scientific">Bellilinea caldifistulae</name>
    <dbReference type="NCBI Taxonomy" id="360411"/>
    <lineage>
        <taxon>Bacteria</taxon>
        <taxon>Bacillati</taxon>
        <taxon>Chloroflexota</taxon>
        <taxon>Anaerolineae</taxon>
        <taxon>Anaerolineales</taxon>
        <taxon>Anaerolineaceae</taxon>
        <taxon>Bellilinea</taxon>
    </lineage>
</organism>
<dbReference type="Proteomes" id="UP000050514">
    <property type="component" value="Unassembled WGS sequence"/>
</dbReference>
<gene>
    <name evidence="2" type="ORF">AC812_13755</name>
</gene>
<dbReference type="AlphaFoldDB" id="A0A0P6XX55"/>
<accession>A0A0P6XX55</accession>
<proteinExistence type="predicted"/>
<evidence type="ECO:0000313" key="2">
    <source>
        <dbReference type="EMBL" id="KPL73849.1"/>
    </source>
</evidence>
<sequence length="62" mass="7323">MFGMESEEFGRVFERARKHYQTCQQCKEYTEWVWENCNSPHPELDEKEPQADSGKPAWGQGV</sequence>
<name>A0A0P6XX55_9CHLR</name>
<dbReference type="EMBL" id="LGHJ01000019">
    <property type="protein sequence ID" value="KPL73849.1"/>
    <property type="molecule type" value="Genomic_DNA"/>
</dbReference>
<protein>
    <submittedName>
        <fullName evidence="2">Uncharacterized protein</fullName>
    </submittedName>
</protein>
<keyword evidence="3" id="KW-1185">Reference proteome</keyword>
<comment type="caution">
    <text evidence="2">The sequence shown here is derived from an EMBL/GenBank/DDBJ whole genome shotgun (WGS) entry which is preliminary data.</text>
</comment>
<evidence type="ECO:0000256" key="1">
    <source>
        <dbReference type="SAM" id="MobiDB-lite"/>
    </source>
</evidence>
<feature type="region of interest" description="Disordered" evidence="1">
    <location>
        <begin position="38"/>
        <end position="62"/>
    </location>
</feature>
<evidence type="ECO:0000313" key="3">
    <source>
        <dbReference type="Proteomes" id="UP000050514"/>
    </source>
</evidence>
<reference evidence="2 3" key="1">
    <citation type="submission" date="2015-07" db="EMBL/GenBank/DDBJ databases">
        <title>Draft genome of Bellilinea caldifistulae DSM 17877.</title>
        <authorList>
            <person name="Hemp J."/>
            <person name="Ward L.M."/>
            <person name="Pace L.A."/>
            <person name="Fischer W.W."/>
        </authorList>
    </citation>
    <scope>NUCLEOTIDE SEQUENCE [LARGE SCALE GENOMIC DNA]</scope>
    <source>
        <strain evidence="2 3">GOMI-1</strain>
    </source>
</reference>